<proteinExistence type="predicted"/>
<dbReference type="EMBL" id="JBITGY010000002">
    <property type="protein sequence ID" value="MFI6496823.1"/>
    <property type="molecule type" value="Genomic_DNA"/>
</dbReference>
<protein>
    <submittedName>
        <fullName evidence="1">Uncharacterized protein</fullName>
    </submittedName>
</protein>
<comment type="caution">
    <text evidence="1">The sequence shown here is derived from an EMBL/GenBank/DDBJ whole genome shotgun (WGS) entry which is preliminary data.</text>
</comment>
<keyword evidence="2" id="KW-1185">Reference proteome</keyword>
<name>A0ABW7YLP4_9ACTN</name>
<evidence type="ECO:0000313" key="1">
    <source>
        <dbReference type="EMBL" id="MFI6496823.1"/>
    </source>
</evidence>
<dbReference type="RefSeq" id="WP_397079243.1">
    <property type="nucleotide sequence ID" value="NZ_JBITGY010000002.1"/>
</dbReference>
<dbReference type="Proteomes" id="UP001612741">
    <property type="component" value="Unassembled WGS sequence"/>
</dbReference>
<sequence>MTSVSPRDAYADGLEAVAKLLKANTELEPPTGYHEDDPIRVNLRGSEHIPQAIKYARAMNEPPTLTYAGLHGVELLGQIGGCWLVVALHGLPTVLVSATTEAGVEFSVEQVHLPPELVETVDLGELAHHIYLAGAEVES</sequence>
<accession>A0ABW7YLP4</accession>
<gene>
    <name evidence="1" type="ORF">ACIBG2_05550</name>
</gene>
<organism evidence="1 2">
    <name type="scientific">Nonomuraea typhae</name>
    <dbReference type="NCBI Taxonomy" id="2603600"/>
    <lineage>
        <taxon>Bacteria</taxon>
        <taxon>Bacillati</taxon>
        <taxon>Actinomycetota</taxon>
        <taxon>Actinomycetes</taxon>
        <taxon>Streptosporangiales</taxon>
        <taxon>Streptosporangiaceae</taxon>
        <taxon>Nonomuraea</taxon>
    </lineage>
</organism>
<reference evidence="1 2" key="1">
    <citation type="submission" date="2024-10" db="EMBL/GenBank/DDBJ databases">
        <title>The Natural Products Discovery Center: Release of the First 8490 Sequenced Strains for Exploring Actinobacteria Biosynthetic Diversity.</title>
        <authorList>
            <person name="Kalkreuter E."/>
            <person name="Kautsar S.A."/>
            <person name="Yang D."/>
            <person name="Bader C.D."/>
            <person name="Teijaro C.N."/>
            <person name="Fluegel L."/>
            <person name="Davis C.M."/>
            <person name="Simpson J.R."/>
            <person name="Lauterbach L."/>
            <person name="Steele A.D."/>
            <person name="Gui C."/>
            <person name="Meng S."/>
            <person name="Li G."/>
            <person name="Viehrig K."/>
            <person name="Ye F."/>
            <person name="Su P."/>
            <person name="Kiefer A.F."/>
            <person name="Nichols A."/>
            <person name="Cepeda A.J."/>
            <person name="Yan W."/>
            <person name="Fan B."/>
            <person name="Jiang Y."/>
            <person name="Adhikari A."/>
            <person name="Zheng C.-J."/>
            <person name="Schuster L."/>
            <person name="Cowan T.M."/>
            <person name="Smanski M.J."/>
            <person name="Chevrette M.G."/>
            <person name="De Carvalho L.P.S."/>
            <person name="Shen B."/>
        </authorList>
    </citation>
    <scope>NUCLEOTIDE SEQUENCE [LARGE SCALE GENOMIC DNA]</scope>
    <source>
        <strain evidence="1 2">NPDC050545</strain>
    </source>
</reference>
<evidence type="ECO:0000313" key="2">
    <source>
        <dbReference type="Proteomes" id="UP001612741"/>
    </source>
</evidence>